<evidence type="ECO:0000259" key="5">
    <source>
        <dbReference type="PROSITE" id="PS50111"/>
    </source>
</evidence>
<dbReference type="KEGG" id="cid:P73_1480"/>
<gene>
    <name evidence="8" type="ORF">P73_1480</name>
</gene>
<evidence type="ECO:0000259" key="7">
    <source>
        <dbReference type="PROSITE" id="PS50113"/>
    </source>
</evidence>
<dbReference type="InterPro" id="IPR000700">
    <property type="entry name" value="PAS-assoc_C"/>
</dbReference>
<dbReference type="InterPro" id="IPR004089">
    <property type="entry name" value="MCPsignal_dom"/>
</dbReference>
<dbReference type="RefSeq" id="WP_043869120.1">
    <property type="nucleotide sequence ID" value="NZ_CP004393.1"/>
</dbReference>
<dbReference type="SUPFAM" id="SSF58104">
    <property type="entry name" value="Methyl-accepting chemotaxis protein (MCP) signaling domain"/>
    <property type="match status" value="1"/>
</dbReference>
<dbReference type="PROSITE" id="PS50112">
    <property type="entry name" value="PAS"/>
    <property type="match status" value="3"/>
</dbReference>
<feature type="compositionally biased region" description="Basic and acidic residues" evidence="4">
    <location>
        <begin position="686"/>
        <end position="698"/>
    </location>
</feature>
<evidence type="ECO:0000256" key="3">
    <source>
        <dbReference type="PROSITE-ProRule" id="PRU00284"/>
    </source>
</evidence>
<organism evidence="8 9">
    <name type="scientific">Celeribacter indicus</name>
    <dbReference type="NCBI Taxonomy" id="1208324"/>
    <lineage>
        <taxon>Bacteria</taxon>
        <taxon>Pseudomonadati</taxon>
        <taxon>Pseudomonadota</taxon>
        <taxon>Alphaproteobacteria</taxon>
        <taxon>Rhodobacterales</taxon>
        <taxon>Roseobacteraceae</taxon>
        <taxon>Celeribacter</taxon>
    </lineage>
</organism>
<feature type="region of interest" description="Disordered" evidence="4">
    <location>
        <begin position="675"/>
        <end position="698"/>
    </location>
</feature>
<feature type="domain" description="PAS" evidence="6">
    <location>
        <begin position="17"/>
        <end position="86"/>
    </location>
</feature>
<dbReference type="Pfam" id="PF08447">
    <property type="entry name" value="PAS_3"/>
    <property type="match status" value="1"/>
</dbReference>
<dbReference type="InterPro" id="IPR051310">
    <property type="entry name" value="MCP_chemotaxis"/>
</dbReference>
<evidence type="ECO:0000313" key="8">
    <source>
        <dbReference type="EMBL" id="AJE46195.1"/>
    </source>
</evidence>
<evidence type="ECO:0000313" key="9">
    <source>
        <dbReference type="Proteomes" id="UP000031521"/>
    </source>
</evidence>
<dbReference type="PROSITE" id="PS50111">
    <property type="entry name" value="CHEMOTAXIS_TRANSDUC_2"/>
    <property type="match status" value="1"/>
</dbReference>
<proteinExistence type="inferred from homology"/>
<dbReference type="Gene3D" id="1.10.287.950">
    <property type="entry name" value="Methyl-accepting chemotaxis protein"/>
    <property type="match status" value="1"/>
</dbReference>
<dbReference type="STRING" id="1208324.P73_1480"/>
<dbReference type="Proteomes" id="UP000031521">
    <property type="component" value="Chromosome"/>
</dbReference>
<dbReference type="AlphaFoldDB" id="A0A0B5DYG2"/>
<keyword evidence="9" id="KW-1185">Reference proteome</keyword>
<feature type="domain" description="PAS" evidence="6">
    <location>
        <begin position="273"/>
        <end position="303"/>
    </location>
</feature>
<comment type="similarity">
    <text evidence="2">Belongs to the methyl-accepting chemotaxis (MCP) protein family.</text>
</comment>
<dbReference type="InterPro" id="IPR000014">
    <property type="entry name" value="PAS"/>
</dbReference>
<dbReference type="SMART" id="SM00283">
    <property type="entry name" value="MA"/>
    <property type="match status" value="1"/>
</dbReference>
<dbReference type="Pfam" id="PF13426">
    <property type="entry name" value="PAS_9"/>
    <property type="match status" value="1"/>
</dbReference>
<protein>
    <submittedName>
        <fullName evidence="8">Methyl-accepting chemotaxis protein McpH</fullName>
    </submittedName>
</protein>
<dbReference type="InterPro" id="IPR013656">
    <property type="entry name" value="PAS_4"/>
</dbReference>
<reference evidence="8 9" key="1">
    <citation type="journal article" date="2014" name="Int. J. Syst. Evol. Microbiol.">
        <title>Celeribacter indicus sp. nov., a polycyclic aromatic hydrocarbon-degrading bacterium from deep-sea sediment and reclassification of Huaishuia halophila as Celeribacter halophilus comb. nov.</title>
        <authorList>
            <person name="Lai Q."/>
            <person name="Cao J."/>
            <person name="Yuan J."/>
            <person name="Li F."/>
            <person name="Shao Z."/>
        </authorList>
    </citation>
    <scope>NUCLEOTIDE SEQUENCE [LARGE SCALE GENOMIC DNA]</scope>
    <source>
        <strain evidence="8">P73</strain>
    </source>
</reference>
<feature type="domain" description="PAC" evidence="7">
    <location>
        <begin position="330"/>
        <end position="384"/>
    </location>
</feature>
<dbReference type="PANTHER" id="PTHR43531">
    <property type="entry name" value="PROTEIN ICFG"/>
    <property type="match status" value="1"/>
</dbReference>
<dbReference type="SMART" id="SM00086">
    <property type="entry name" value="PAC"/>
    <property type="match status" value="3"/>
</dbReference>
<dbReference type="PROSITE" id="PS50113">
    <property type="entry name" value="PAC"/>
    <property type="match status" value="2"/>
</dbReference>
<dbReference type="InterPro" id="IPR001610">
    <property type="entry name" value="PAC"/>
</dbReference>
<dbReference type="CDD" id="cd00130">
    <property type="entry name" value="PAS"/>
    <property type="match status" value="3"/>
</dbReference>
<evidence type="ECO:0000256" key="1">
    <source>
        <dbReference type="ARBA" id="ARBA00022500"/>
    </source>
</evidence>
<dbReference type="EMBL" id="CP004393">
    <property type="protein sequence ID" value="AJE46195.1"/>
    <property type="molecule type" value="Genomic_DNA"/>
</dbReference>
<dbReference type="Gene3D" id="3.30.450.20">
    <property type="entry name" value="PAS domain"/>
    <property type="match status" value="3"/>
</dbReference>
<feature type="domain" description="PAS" evidence="6">
    <location>
        <begin position="151"/>
        <end position="190"/>
    </location>
</feature>
<dbReference type="HOGENOM" id="CLU_000445_107_26_5"/>
<dbReference type="InterPro" id="IPR013655">
    <property type="entry name" value="PAS_fold_3"/>
</dbReference>
<accession>A0A0B5DYG2</accession>
<dbReference type="SUPFAM" id="SSF55785">
    <property type="entry name" value="PYP-like sensor domain (PAS domain)"/>
    <property type="match status" value="3"/>
</dbReference>
<dbReference type="Pfam" id="PF00015">
    <property type="entry name" value="MCPsignal"/>
    <property type="match status" value="1"/>
</dbReference>
<keyword evidence="1" id="KW-0145">Chemotaxis</keyword>
<sequence length="698" mass="76009">MFARLMKSRGEKTTARPATPLETVIEANHILIVCSPEGRIERVNDVFCTVTGYTREDVLGKDGTILVRRKDHEEARALWRDLRSGQPREMIAPHLDKQGREIWLSATYSPFRDETGAVRTVYIVGREMSELHLRRRDNRSKEDAIRRSMAVVEFDLEGNILSANDHFLDTTGYTLEEIRGRHHRLFVPQEEAGSEAYRLFWDRLAKGASEKGQVRRLARNGRALWFEATYETLIDPENRPFKVVKHAFDITRARNLEAEAQGQIDAIQKVQAVIEFSPDGTVLRANELFCRAMGYAEEEIVGQHHRLFVGRDHAGTEEHAAFWARLRAGESISDDFDRFGKDGRRVAIRASYNPIRNASGEVVKVVKFAVDTTIFHTTTDTLSAGLGALSQGDLGIELTTDLGGFDAIRQTFNSAVAKLARTILGVAESARIIRAEAEAIGQATSDLARRTESQAATLEQSASALDQLVASVKGVAGTAGSVRSKSEEAKGYTVQAGQVIDRAIAAMDEIESSSKKVASITSVIDDIAFQTNLLALNAGVEAARAGDAGRGFAVVASEVRALAQRSSDAAREIAALISTSNQQVSTGVELVREAGTALSQIRDVAGTIHEGIEQVATSTTEQASGLSELSTAINQLDQTTQQNAAMSEETNAATVNLQSNIAAMEADISFFGRGRPAGTQAAAPARPDRQDRAFARSA</sequence>
<dbReference type="SMART" id="SM00091">
    <property type="entry name" value="PAS"/>
    <property type="match status" value="3"/>
</dbReference>
<feature type="domain" description="Methyl-accepting transducer" evidence="5">
    <location>
        <begin position="429"/>
        <end position="658"/>
    </location>
</feature>
<dbReference type="GO" id="GO:0016020">
    <property type="term" value="C:membrane"/>
    <property type="evidence" value="ECO:0007669"/>
    <property type="project" value="InterPro"/>
</dbReference>
<dbReference type="InterPro" id="IPR004090">
    <property type="entry name" value="Chemotax_Me-accpt_rcpt"/>
</dbReference>
<dbReference type="CDD" id="cd11386">
    <property type="entry name" value="MCP_signal"/>
    <property type="match status" value="1"/>
</dbReference>
<dbReference type="NCBIfam" id="TIGR00229">
    <property type="entry name" value="sensory_box"/>
    <property type="match status" value="3"/>
</dbReference>
<keyword evidence="3" id="KW-0807">Transducer</keyword>
<evidence type="ECO:0000256" key="4">
    <source>
        <dbReference type="SAM" id="MobiDB-lite"/>
    </source>
</evidence>
<feature type="domain" description="PAC" evidence="7">
    <location>
        <begin position="210"/>
        <end position="262"/>
    </location>
</feature>
<dbReference type="PANTHER" id="PTHR43531:SF11">
    <property type="entry name" value="METHYL-ACCEPTING CHEMOTAXIS PROTEIN 3"/>
    <property type="match status" value="1"/>
</dbReference>
<dbReference type="Pfam" id="PF08448">
    <property type="entry name" value="PAS_4"/>
    <property type="match status" value="1"/>
</dbReference>
<dbReference type="GO" id="GO:0006935">
    <property type="term" value="P:chemotaxis"/>
    <property type="evidence" value="ECO:0007669"/>
    <property type="project" value="UniProtKB-KW"/>
</dbReference>
<evidence type="ECO:0000259" key="6">
    <source>
        <dbReference type="PROSITE" id="PS50112"/>
    </source>
</evidence>
<evidence type="ECO:0000256" key="2">
    <source>
        <dbReference type="ARBA" id="ARBA00029447"/>
    </source>
</evidence>
<name>A0A0B5DYG2_9RHOB</name>
<dbReference type="GO" id="GO:0004888">
    <property type="term" value="F:transmembrane signaling receptor activity"/>
    <property type="evidence" value="ECO:0007669"/>
    <property type="project" value="InterPro"/>
</dbReference>
<dbReference type="OrthoDB" id="9765776at2"/>
<dbReference type="GO" id="GO:0007165">
    <property type="term" value="P:signal transduction"/>
    <property type="evidence" value="ECO:0007669"/>
    <property type="project" value="UniProtKB-KW"/>
</dbReference>
<dbReference type="PRINTS" id="PR00260">
    <property type="entry name" value="CHEMTRNSDUCR"/>
</dbReference>
<dbReference type="InterPro" id="IPR035965">
    <property type="entry name" value="PAS-like_dom_sf"/>
</dbReference>